<evidence type="ECO:0000313" key="3">
    <source>
        <dbReference type="Proteomes" id="UP000789375"/>
    </source>
</evidence>
<name>A0A9N9EHI8_FUNMO</name>
<accession>A0A9N9EHI8</accession>
<dbReference type="AlphaFoldDB" id="A0A9N9EHI8"/>
<feature type="region of interest" description="Disordered" evidence="1">
    <location>
        <begin position="1"/>
        <end position="48"/>
    </location>
</feature>
<gene>
    <name evidence="2" type="ORF">FMOSSE_LOCUS12763</name>
</gene>
<feature type="non-terminal residue" evidence="2">
    <location>
        <position position="795"/>
    </location>
</feature>
<evidence type="ECO:0000313" key="2">
    <source>
        <dbReference type="EMBL" id="CAG8678561.1"/>
    </source>
</evidence>
<keyword evidence="3" id="KW-1185">Reference proteome</keyword>
<reference evidence="2" key="1">
    <citation type="submission" date="2021-06" db="EMBL/GenBank/DDBJ databases">
        <authorList>
            <person name="Kallberg Y."/>
            <person name="Tangrot J."/>
            <person name="Rosling A."/>
        </authorList>
    </citation>
    <scope>NUCLEOTIDE SEQUENCE</scope>
    <source>
        <strain evidence="2">87-6 pot B 2015</strain>
    </source>
</reference>
<feature type="non-terminal residue" evidence="2">
    <location>
        <position position="1"/>
    </location>
</feature>
<comment type="caution">
    <text evidence="2">The sequence shown here is derived from an EMBL/GenBank/DDBJ whole genome shotgun (WGS) entry which is preliminary data.</text>
</comment>
<dbReference type="EMBL" id="CAJVPP010006468">
    <property type="protein sequence ID" value="CAG8678561.1"/>
    <property type="molecule type" value="Genomic_DNA"/>
</dbReference>
<protein>
    <submittedName>
        <fullName evidence="2">8479_t:CDS:1</fullName>
    </submittedName>
</protein>
<dbReference type="Proteomes" id="UP000789375">
    <property type="component" value="Unassembled WGS sequence"/>
</dbReference>
<proteinExistence type="predicted"/>
<evidence type="ECO:0000256" key="1">
    <source>
        <dbReference type="SAM" id="MobiDB-lite"/>
    </source>
</evidence>
<organism evidence="2 3">
    <name type="scientific">Funneliformis mosseae</name>
    <name type="common">Endomycorrhizal fungus</name>
    <name type="synonym">Glomus mosseae</name>
    <dbReference type="NCBI Taxonomy" id="27381"/>
    <lineage>
        <taxon>Eukaryota</taxon>
        <taxon>Fungi</taxon>
        <taxon>Fungi incertae sedis</taxon>
        <taxon>Mucoromycota</taxon>
        <taxon>Glomeromycotina</taxon>
        <taxon>Glomeromycetes</taxon>
        <taxon>Glomerales</taxon>
        <taxon>Glomeraceae</taxon>
        <taxon>Funneliformis</taxon>
    </lineage>
</organism>
<sequence>TFASTRGVEPDNVANQQPPIDLCPNDPSSSSDEYSGKKQYGQQDGETIRKFQANESLSNEHQERKKSENVISTGIDQLKNASECKDLIVRIPGLYRLLDLCKDDGSNGLVDKTIISKEFIKKLCDDIVPSSFKSISEINYAELNSISVRLIGCYGNRHLISKLLLNLEIIDQEIYDLLIVSQPSIDNSNLRPGIYLLVVNSDFGLVIHWPEVGCYEENTPSQCKKNMTNLHSGSDDDKGFHEYEVKKSQEVQEDLKFCSGFKVDLSSKIKAELINTQEDGVPLHPIIVESATNQSFVTQRLIKKNSRFKDFTPIVTGDEMSQLLQSRLQGRRLYIDRESMDMKSLEILIIHGLKMVDELLVPYHSEIEAAKLQNEEKKKQKIEIMKKDSEIILNLAWKKSRDRYRPFEEFESKLAKITPSRENIIHISDKEGQIDEVTKINSKNWNKLKSRYILTSTIIFDILEMTKESAIQVFYNVFEETDQKSFIYRLSFKKFNINSVQQIIKSKNLDVNSVQDLIDFKNISDENFVRELIDSPFIREEGQSLAEVFFEEYKIWRNSLSKNVKKILKDDSLFQQLKLYFSEKFGQELQKIESREFNRICNEIEEKYQNNGTMQMKILRIAVYNLYSNDFSSCDSFLFNHKLEVIEPDQLQITIYETSLKESDTFQLRNEEHYIPNPTLLSYNIFGPFGVTFQIDPAIYDFKKISQFENRKFLIVLYNKINKQIELYFDTAQRLAKSFKAFKALNMDDNFLIAINEPMELIAIYNTNKFVLNVYSFNDGQKYLYARNPNVLLKQ</sequence>